<feature type="region of interest" description="Disordered" evidence="3">
    <location>
        <begin position="23"/>
        <end position="509"/>
    </location>
</feature>
<feature type="compositionally biased region" description="Polar residues" evidence="3">
    <location>
        <begin position="54"/>
        <end position="63"/>
    </location>
</feature>
<feature type="compositionally biased region" description="Polar residues" evidence="3">
    <location>
        <begin position="102"/>
        <end position="125"/>
    </location>
</feature>
<dbReference type="Pfam" id="PF05383">
    <property type="entry name" value="La"/>
    <property type="match status" value="1"/>
</dbReference>
<evidence type="ECO:0000313" key="7">
    <source>
        <dbReference type="RefSeq" id="XP_033571797.1"/>
    </source>
</evidence>
<evidence type="ECO:0000259" key="4">
    <source>
        <dbReference type="PROSITE" id="PS50961"/>
    </source>
</evidence>
<dbReference type="GO" id="GO:0010494">
    <property type="term" value="C:cytoplasmic stress granule"/>
    <property type="evidence" value="ECO:0007669"/>
    <property type="project" value="TreeGrafter"/>
</dbReference>
<keyword evidence="6" id="KW-1185">Reference proteome</keyword>
<feature type="compositionally biased region" description="Basic and acidic residues" evidence="3">
    <location>
        <begin position="390"/>
        <end position="401"/>
    </location>
</feature>
<feature type="compositionally biased region" description="Polar residues" evidence="3">
    <location>
        <begin position="28"/>
        <end position="44"/>
    </location>
</feature>
<dbReference type="PROSITE" id="PS50961">
    <property type="entry name" value="HTH_LA"/>
    <property type="match status" value="1"/>
</dbReference>
<accession>A0A6A6Y8E8</accession>
<feature type="compositionally biased region" description="Polar residues" evidence="3">
    <location>
        <begin position="215"/>
        <end position="224"/>
    </location>
</feature>
<sequence>MATPAKRSGGDAPTAAPFSYAQAAKGLKSSSTSAGAPSKPTSGAVTPAKDSASGPASISTAPSGMSWADDTEDGVPTEKESDTASTVRGPETNAMPLASKHNLPTQEKPASSVSSPDFGASSASTLLKDDDVSSLPNASSESTWDSKSQTSNTADKAAESKENTMEKPKKSKDVEKAPPKSLQEAPIPMVNIWKKRADEAAKAKAAVQPSPAKNAISSNQTPVNGTEKRHNLDGKPRDDDKSGQGRRDARPDLDMDKSKKNARSRAPEKDSRATAATLPPPVRDQESWPTPESALDEGRKKSLDKNPKVEKERTQTSSSKPHGKQEWVPVPYTPTVLFTTPIPNTSSGRRGGRGGGRGNAQGGGRGGPGGANGTGADRDASAPTSLPNGDHSRRGRPDGAARDLSPSKGKRTGSTGSPSWRDNKSAPAAGDKAVKSTSAVDPDMASRRASIMDDGTTSQQPVGQNNPNARPYQPNRPKQGRKFDGPAPTAERRKDGDILSPTKDNASNFFSRRTSNATQLEGKQSFLHLSILIHAPNGDRRPGQYNSFSGRDRPDRGRGGIRGGRGGNHGFQTPHHPNNHHFTNGNSQPLQGSTPFPLARSPTTFHPEQQNYFVPMTQQSRNYRGNGPRSQSVTSDTFYGRVPSGYPGGPQPLAPIQTYMGQMYDYPVMQHPMSAVPYSPSYGDPNQQLLTMVSLQIEYYFSVDNLCKDMFLRKHMDSKGFVFLSVIANFNRMKALTPDLEMIRLVCYNSPTVEFRVGVDGKDRLRRRDGWKQFVLNMLERDPTAQNDGSIELHNPPVPHPQGFDHFGPRYPSMPAGSPTSPGPLSAEGTFQHLNGIYPSASATSAVLENGVNGFVPEFVPATAAEMPNGNSASPSNENSEPLKSVLNGDADSFSDEQTAGLSVIVRKQEPKQFSDHSPPPSRTFSNGSIDSRNGVPEEVSKSENGHASLHVNGTGPSQVR</sequence>
<feature type="compositionally biased region" description="Basic and acidic residues" evidence="3">
    <location>
        <begin position="296"/>
        <end position="314"/>
    </location>
</feature>
<evidence type="ECO:0000256" key="2">
    <source>
        <dbReference type="PROSITE-ProRule" id="PRU00332"/>
    </source>
</evidence>
<dbReference type="CDD" id="cd07323">
    <property type="entry name" value="LAM"/>
    <property type="match status" value="1"/>
</dbReference>
<dbReference type="GO" id="GO:0003723">
    <property type="term" value="F:RNA binding"/>
    <property type="evidence" value="ECO:0007669"/>
    <property type="project" value="UniProtKB-UniRule"/>
</dbReference>
<dbReference type="EMBL" id="MU003711">
    <property type="protein sequence ID" value="KAF2804833.1"/>
    <property type="molecule type" value="Genomic_DNA"/>
</dbReference>
<dbReference type="OrthoDB" id="340227at2759"/>
<feature type="compositionally biased region" description="Polar residues" evidence="3">
    <location>
        <begin position="134"/>
        <end position="154"/>
    </location>
</feature>
<dbReference type="SUPFAM" id="SSF46785">
    <property type="entry name" value="Winged helix' DNA-binding domain"/>
    <property type="match status" value="1"/>
</dbReference>
<feature type="compositionally biased region" description="Polar residues" evidence="3">
    <location>
        <begin position="582"/>
        <end position="591"/>
    </location>
</feature>
<dbReference type="GO" id="GO:0005829">
    <property type="term" value="C:cytosol"/>
    <property type="evidence" value="ECO:0007669"/>
    <property type="project" value="TreeGrafter"/>
</dbReference>
<dbReference type="Gene3D" id="1.10.10.10">
    <property type="entry name" value="Winged helix-like DNA-binding domain superfamily/Winged helix DNA-binding domain"/>
    <property type="match status" value="1"/>
</dbReference>
<feature type="compositionally biased region" description="Basic and acidic residues" evidence="3">
    <location>
        <begin position="226"/>
        <end position="272"/>
    </location>
</feature>
<feature type="compositionally biased region" description="Basic and acidic residues" evidence="3">
    <location>
        <begin position="156"/>
        <end position="178"/>
    </location>
</feature>
<evidence type="ECO:0000256" key="1">
    <source>
        <dbReference type="ARBA" id="ARBA00022884"/>
    </source>
</evidence>
<dbReference type="SMART" id="SM00715">
    <property type="entry name" value="LA"/>
    <property type="match status" value="1"/>
</dbReference>
<dbReference type="RefSeq" id="XP_033571797.1">
    <property type="nucleotide sequence ID" value="XM_033716030.1"/>
</dbReference>
<feature type="region of interest" description="Disordered" evidence="3">
    <location>
        <begin position="866"/>
        <end position="961"/>
    </location>
</feature>
<dbReference type="GeneID" id="54456923"/>
<evidence type="ECO:0000313" key="5">
    <source>
        <dbReference type="EMBL" id="KAF2804833.1"/>
    </source>
</evidence>
<protein>
    <recommendedName>
        <fullName evidence="4">HTH La-type RNA-binding domain-containing protein</fullName>
    </recommendedName>
</protein>
<dbReference type="InterPro" id="IPR036388">
    <property type="entry name" value="WH-like_DNA-bd_sf"/>
</dbReference>
<feature type="compositionally biased region" description="Polar residues" evidence="3">
    <location>
        <begin position="455"/>
        <end position="468"/>
    </location>
</feature>
<evidence type="ECO:0000256" key="3">
    <source>
        <dbReference type="SAM" id="MobiDB-lite"/>
    </source>
</evidence>
<gene>
    <name evidence="5 7" type="ORF">BDZ99DRAFT_397099</name>
</gene>
<dbReference type="GO" id="GO:0045727">
    <property type="term" value="P:positive regulation of translation"/>
    <property type="evidence" value="ECO:0007669"/>
    <property type="project" value="TreeGrafter"/>
</dbReference>
<feature type="compositionally biased region" description="Gly residues" evidence="3">
    <location>
        <begin position="353"/>
        <end position="373"/>
    </location>
</feature>
<feature type="region of interest" description="Disordered" evidence="3">
    <location>
        <begin position="536"/>
        <end position="591"/>
    </location>
</feature>
<reference evidence="5 7" key="1">
    <citation type="journal article" date="2020" name="Stud. Mycol.">
        <title>101 Dothideomycetes genomes: a test case for predicting lifestyles and emergence of pathogens.</title>
        <authorList>
            <person name="Haridas S."/>
            <person name="Albert R."/>
            <person name="Binder M."/>
            <person name="Bloem J."/>
            <person name="Labutti K."/>
            <person name="Salamov A."/>
            <person name="Andreopoulos B."/>
            <person name="Baker S."/>
            <person name="Barry K."/>
            <person name="Bills G."/>
            <person name="Bluhm B."/>
            <person name="Cannon C."/>
            <person name="Castanera R."/>
            <person name="Culley D."/>
            <person name="Daum C."/>
            <person name="Ezra D."/>
            <person name="Gonzalez J."/>
            <person name="Henrissat B."/>
            <person name="Kuo A."/>
            <person name="Liang C."/>
            <person name="Lipzen A."/>
            <person name="Lutzoni F."/>
            <person name="Magnuson J."/>
            <person name="Mondo S."/>
            <person name="Nolan M."/>
            <person name="Ohm R."/>
            <person name="Pangilinan J."/>
            <person name="Park H.-J."/>
            <person name="Ramirez L."/>
            <person name="Alfaro M."/>
            <person name="Sun H."/>
            <person name="Tritt A."/>
            <person name="Yoshinaga Y."/>
            <person name="Zwiers L.-H."/>
            <person name="Turgeon B."/>
            <person name="Goodwin S."/>
            <person name="Spatafora J."/>
            <person name="Crous P."/>
            <person name="Grigoriev I."/>
        </authorList>
    </citation>
    <scope>NUCLEOTIDE SEQUENCE</scope>
    <source>
        <strain evidence="5 7">CBS 304.34</strain>
    </source>
</reference>
<dbReference type="InterPro" id="IPR036390">
    <property type="entry name" value="WH_DNA-bd_sf"/>
</dbReference>
<dbReference type="PANTHER" id="PTHR22792:SF132">
    <property type="entry name" value="LA-RELATED PROTEIN 1"/>
    <property type="match status" value="1"/>
</dbReference>
<evidence type="ECO:0000313" key="6">
    <source>
        <dbReference type="Proteomes" id="UP000504636"/>
    </source>
</evidence>
<feature type="domain" description="HTH La-type RNA-binding" evidence="4">
    <location>
        <begin position="683"/>
        <end position="774"/>
    </location>
</feature>
<feature type="compositionally biased region" description="Polar residues" evidence="3">
    <location>
        <begin position="336"/>
        <end position="347"/>
    </location>
</feature>
<feature type="compositionally biased region" description="Low complexity" evidence="3">
    <location>
        <begin position="868"/>
        <end position="882"/>
    </location>
</feature>
<dbReference type="PANTHER" id="PTHR22792">
    <property type="entry name" value="LUPUS LA PROTEIN-RELATED"/>
    <property type="match status" value="1"/>
</dbReference>
<reference evidence="7" key="2">
    <citation type="submission" date="2020-04" db="EMBL/GenBank/DDBJ databases">
        <authorList>
            <consortium name="NCBI Genome Project"/>
        </authorList>
    </citation>
    <scope>NUCLEOTIDE SEQUENCE</scope>
    <source>
        <strain evidence="7">CBS 304.34</strain>
    </source>
</reference>
<proteinExistence type="predicted"/>
<organism evidence="5">
    <name type="scientific">Mytilinidion resinicola</name>
    <dbReference type="NCBI Taxonomy" id="574789"/>
    <lineage>
        <taxon>Eukaryota</taxon>
        <taxon>Fungi</taxon>
        <taxon>Dikarya</taxon>
        <taxon>Ascomycota</taxon>
        <taxon>Pezizomycotina</taxon>
        <taxon>Dothideomycetes</taxon>
        <taxon>Pleosporomycetidae</taxon>
        <taxon>Mytilinidiales</taxon>
        <taxon>Mytilinidiaceae</taxon>
        <taxon>Mytilinidion</taxon>
    </lineage>
</organism>
<dbReference type="AlphaFoldDB" id="A0A6A6Y8E8"/>
<feature type="compositionally biased region" description="Gly residues" evidence="3">
    <location>
        <begin position="560"/>
        <end position="569"/>
    </location>
</feature>
<name>A0A6A6Y8E8_9PEZI</name>
<dbReference type="InterPro" id="IPR006630">
    <property type="entry name" value="La_HTH"/>
</dbReference>
<dbReference type="InterPro" id="IPR045180">
    <property type="entry name" value="La_dom_prot"/>
</dbReference>
<reference evidence="7" key="3">
    <citation type="submission" date="2025-04" db="UniProtKB">
        <authorList>
            <consortium name="RefSeq"/>
        </authorList>
    </citation>
    <scope>IDENTIFICATION</scope>
    <source>
        <strain evidence="7">CBS 304.34</strain>
    </source>
</reference>
<feature type="compositionally biased region" description="Polar residues" evidence="3">
    <location>
        <begin position="923"/>
        <end position="932"/>
    </location>
</feature>
<dbReference type="Proteomes" id="UP000504636">
    <property type="component" value="Unplaced"/>
</dbReference>
<keyword evidence="1 2" id="KW-0694">RNA-binding</keyword>